<evidence type="ECO:0000256" key="8">
    <source>
        <dbReference type="ARBA" id="ARBA00022984"/>
    </source>
</evidence>
<dbReference type="SUPFAM" id="SSF51161">
    <property type="entry name" value="Trimeric LpxA-like enzymes"/>
    <property type="match status" value="1"/>
</dbReference>
<proteinExistence type="predicted"/>
<keyword evidence="3 14" id="KW-0808">Transferase</keyword>
<evidence type="ECO:0000256" key="4">
    <source>
        <dbReference type="ARBA" id="ARBA00022695"/>
    </source>
</evidence>
<gene>
    <name evidence="14" type="primary">glmU</name>
    <name evidence="14" type="ORF">G3W61_30095</name>
</gene>
<dbReference type="EMBL" id="JAAGYU010001629">
    <property type="protein sequence ID" value="NEL80495.1"/>
    <property type="molecule type" value="Genomic_DNA"/>
</dbReference>
<evidence type="ECO:0000256" key="11">
    <source>
        <dbReference type="ARBA" id="ARBA00048247"/>
    </source>
</evidence>
<evidence type="ECO:0000256" key="10">
    <source>
        <dbReference type="ARBA" id="ARBA00023316"/>
    </source>
</evidence>
<comment type="function">
    <text evidence="13">Catalyzes the last two sequential reactions in the de novo biosynthetic pathway for UDP-N-acetylglucosamine (UDP-GlcNAc). The C-terminal domain catalyzes the transfer of acetyl group from acetyl coenzyme A to glucosamine-1-phosphate (GlcN-1-P) to produce N-acetylglucosamine-1-phosphate (GlcNAc-1-P), which is converted into UDP-GlcNAc by the transfer of uridine 5-monophosphate (from uridine 5-triphosphate), a reaction catalyzed by the N-terminal domain.</text>
</comment>
<accession>A0A7X5SC67</accession>
<evidence type="ECO:0000256" key="5">
    <source>
        <dbReference type="ARBA" id="ARBA00022723"/>
    </source>
</evidence>
<evidence type="ECO:0000256" key="13">
    <source>
        <dbReference type="ARBA" id="ARBA00049628"/>
    </source>
</evidence>
<feature type="non-terminal residue" evidence="14">
    <location>
        <position position="1"/>
    </location>
</feature>
<sequence length="112" mass="11242">AHCDLEGVVTEGAVQIGPFARLRPGTVLADGVHIGNFVETKKVTMGVGSKANHLTYLGDAVIGSKVNIGAGTITCNYDGVNKSQTSIGDGAFVGSNSALVAPIEIGAMATIG</sequence>
<evidence type="ECO:0000256" key="1">
    <source>
        <dbReference type="ARBA" id="ARBA00001946"/>
    </source>
</evidence>
<evidence type="ECO:0000256" key="7">
    <source>
        <dbReference type="ARBA" id="ARBA00022960"/>
    </source>
</evidence>
<comment type="catalytic activity">
    <reaction evidence="11">
        <text>alpha-D-glucosamine 1-phosphate + acetyl-CoA = N-acetyl-alpha-D-glucosamine 1-phosphate + CoA + H(+)</text>
        <dbReference type="Rhea" id="RHEA:13725"/>
        <dbReference type="ChEBI" id="CHEBI:15378"/>
        <dbReference type="ChEBI" id="CHEBI:57287"/>
        <dbReference type="ChEBI" id="CHEBI:57288"/>
        <dbReference type="ChEBI" id="CHEBI:57776"/>
        <dbReference type="ChEBI" id="CHEBI:58516"/>
        <dbReference type="EC" id="2.3.1.157"/>
    </reaction>
</comment>
<dbReference type="GO" id="GO:0008360">
    <property type="term" value="P:regulation of cell shape"/>
    <property type="evidence" value="ECO:0007669"/>
    <property type="project" value="UniProtKB-KW"/>
</dbReference>
<dbReference type="GO" id="GO:0046872">
    <property type="term" value="F:metal ion binding"/>
    <property type="evidence" value="ECO:0007669"/>
    <property type="project" value="UniProtKB-KW"/>
</dbReference>
<keyword evidence="6" id="KW-0460">Magnesium</keyword>
<dbReference type="PANTHER" id="PTHR43584:SF3">
    <property type="entry name" value="BIFUNCTIONAL PROTEIN GLMU"/>
    <property type="match status" value="1"/>
</dbReference>
<comment type="catalytic activity">
    <reaction evidence="12">
        <text>N-acetyl-alpha-D-glucosamine 1-phosphate + UTP + H(+) = UDP-N-acetyl-alpha-D-glucosamine + diphosphate</text>
        <dbReference type="Rhea" id="RHEA:13509"/>
        <dbReference type="ChEBI" id="CHEBI:15378"/>
        <dbReference type="ChEBI" id="CHEBI:33019"/>
        <dbReference type="ChEBI" id="CHEBI:46398"/>
        <dbReference type="ChEBI" id="CHEBI:57705"/>
        <dbReference type="ChEBI" id="CHEBI:57776"/>
        <dbReference type="EC" id="2.7.7.23"/>
    </reaction>
</comment>
<keyword evidence="9 14" id="KW-0012">Acyltransferase</keyword>
<comment type="caution">
    <text evidence="14">The sequence shown here is derived from an EMBL/GenBank/DDBJ whole genome shotgun (WGS) entry which is preliminary data.</text>
</comment>
<keyword evidence="8" id="KW-0573">Peptidoglycan synthesis</keyword>
<evidence type="ECO:0000256" key="2">
    <source>
        <dbReference type="ARBA" id="ARBA00022490"/>
    </source>
</evidence>
<organism evidence="14 15">
    <name type="scientific">Xanthomonas perforans</name>
    <dbReference type="NCBI Taxonomy" id="442694"/>
    <lineage>
        <taxon>Bacteria</taxon>
        <taxon>Pseudomonadati</taxon>
        <taxon>Pseudomonadota</taxon>
        <taxon>Gammaproteobacteria</taxon>
        <taxon>Lysobacterales</taxon>
        <taxon>Lysobacteraceae</taxon>
        <taxon>Xanthomonas</taxon>
    </lineage>
</organism>
<dbReference type="PANTHER" id="PTHR43584">
    <property type="entry name" value="NUCLEOTIDYL TRANSFERASE"/>
    <property type="match status" value="1"/>
</dbReference>
<keyword evidence="4 14" id="KW-0548">Nucleotidyltransferase</keyword>
<protein>
    <submittedName>
        <fullName evidence="14">Bifunctional N-acetylglucosamine-1-phosphate uridyltransferase/glucosamine-1-phosphate acetyltransferase</fullName>
        <ecNumber evidence="14">2.3.1.157</ecNumber>
        <ecNumber evidence="14">2.7.7.23</ecNumber>
    </submittedName>
</protein>
<keyword evidence="7" id="KW-0133">Cell shape</keyword>
<evidence type="ECO:0000313" key="14">
    <source>
        <dbReference type="EMBL" id="NEL80495.1"/>
    </source>
</evidence>
<dbReference type="EC" id="2.7.7.23" evidence="14"/>
<dbReference type="Proteomes" id="UP000471082">
    <property type="component" value="Unassembled WGS sequence"/>
</dbReference>
<dbReference type="InterPro" id="IPR050065">
    <property type="entry name" value="GlmU-like"/>
</dbReference>
<reference evidence="14 15" key="1">
    <citation type="submission" date="2019-11" db="EMBL/GenBank/DDBJ databases">
        <title>Genome-resolved metagenomics to study the prevalence of co-infection and intraspecific heterogeneity among plant pathogen metapopulations.</title>
        <authorList>
            <person name="Newberry E."/>
            <person name="Bhandari R."/>
            <person name="Kemble J."/>
            <person name="Sikora E."/>
            <person name="Potnis N."/>
        </authorList>
    </citation>
    <scope>NUCLEOTIDE SEQUENCE [LARGE SCALE GENOMIC DNA]</scope>
    <source>
        <strain evidence="14">Xp_Tom_Tuscaloosa_18b</strain>
    </source>
</reference>
<dbReference type="InterPro" id="IPR011004">
    <property type="entry name" value="Trimer_LpxA-like_sf"/>
</dbReference>
<dbReference type="GO" id="GO:0019134">
    <property type="term" value="F:glucosamine-1-phosphate N-acetyltransferase activity"/>
    <property type="evidence" value="ECO:0007669"/>
    <property type="project" value="UniProtKB-EC"/>
</dbReference>
<name>A0A7X5SC67_XANPE</name>
<keyword evidence="5" id="KW-0479">Metal-binding</keyword>
<evidence type="ECO:0000256" key="9">
    <source>
        <dbReference type="ARBA" id="ARBA00023315"/>
    </source>
</evidence>
<keyword evidence="10" id="KW-0961">Cell wall biogenesis/degradation</keyword>
<dbReference type="GO" id="GO:0009252">
    <property type="term" value="P:peptidoglycan biosynthetic process"/>
    <property type="evidence" value="ECO:0007669"/>
    <property type="project" value="UniProtKB-KW"/>
</dbReference>
<evidence type="ECO:0000256" key="3">
    <source>
        <dbReference type="ARBA" id="ARBA00022679"/>
    </source>
</evidence>
<dbReference type="GO" id="GO:0003977">
    <property type="term" value="F:UDP-N-acetylglucosamine diphosphorylase activity"/>
    <property type="evidence" value="ECO:0007669"/>
    <property type="project" value="UniProtKB-EC"/>
</dbReference>
<comment type="cofactor">
    <cofactor evidence="1">
        <name>Mg(2+)</name>
        <dbReference type="ChEBI" id="CHEBI:18420"/>
    </cofactor>
</comment>
<evidence type="ECO:0000313" key="15">
    <source>
        <dbReference type="Proteomes" id="UP000471082"/>
    </source>
</evidence>
<evidence type="ECO:0000256" key="6">
    <source>
        <dbReference type="ARBA" id="ARBA00022842"/>
    </source>
</evidence>
<evidence type="ECO:0000256" key="12">
    <source>
        <dbReference type="ARBA" id="ARBA00048493"/>
    </source>
</evidence>
<keyword evidence="2" id="KW-0963">Cytoplasm</keyword>
<dbReference type="GO" id="GO:0071555">
    <property type="term" value="P:cell wall organization"/>
    <property type="evidence" value="ECO:0007669"/>
    <property type="project" value="UniProtKB-KW"/>
</dbReference>
<dbReference type="Gene3D" id="2.160.10.10">
    <property type="entry name" value="Hexapeptide repeat proteins"/>
    <property type="match status" value="1"/>
</dbReference>
<dbReference type="AlphaFoldDB" id="A0A7X5SC67"/>
<dbReference type="EC" id="2.3.1.157" evidence="14"/>
<feature type="non-terminal residue" evidence="14">
    <location>
        <position position="112"/>
    </location>
</feature>